<evidence type="ECO:0000256" key="9">
    <source>
        <dbReference type="ARBA" id="ARBA00022840"/>
    </source>
</evidence>
<dbReference type="SUPFAM" id="SSF52540">
    <property type="entry name" value="P-loop containing nucleoside triphosphate hydrolases"/>
    <property type="match status" value="2"/>
</dbReference>
<dbReference type="SMART" id="SM00491">
    <property type="entry name" value="HELICc2"/>
    <property type="match status" value="1"/>
</dbReference>
<dbReference type="GO" id="GO:0006281">
    <property type="term" value="P:DNA repair"/>
    <property type="evidence" value="ECO:0007669"/>
    <property type="project" value="UniProtKB-KW"/>
</dbReference>
<dbReference type="Proteomes" id="UP000190256">
    <property type="component" value="Unassembled WGS sequence"/>
</dbReference>
<dbReference type="GO" id="GO:0051539">
    <property type="term" value="F:4 iron, 4 sulfur cluster binding"/>
    <property type="evidence" value="ECO:0007669"/>
    <property type="project" value="UniProtKB-KW"/>
</dbReference>
<keyword evidence="3" id="KW-0479">Metal-binding</keyword>
<dbReference type="Pfam" id="PF12705">
    <property type="entry name" value="PDDEXK_1"/>
    <property type="match status" value="1"/>
</dbReference>
<dbReference type="GO" id="GO:0004527">
    <property type="term" value="F:exonuclease activity"/>
    <property type="evidence" value="ECO:0007669"/>
    <property type="project" value="UniProtKB-KW"/>
</dbReference>
<evidence type="ECO:0000313" key="18">
    <source>
        <dbReference type="EMBL" id="OOO65979.1"/>
    </source>
</evidence>
<keyword evidence="7 18" id="KW-0347">Helicase</keyword>
<protein>
    <submittedName>
        <fullName evidence="18">ATP-dependent helicase</fullName>
    </submittedName>
</protein>
<keyword evidence="8" id="KW-0269">Exonuclease</keyword>
<dbReference type="Gene3D" id="1.10.275.30">
    <property type="match status" value="1"/>
</dbReference>
<evidence type="ECO:0000313" key="17">
    <source>
        <dbReference type="EMBL" id="OOO62497.1"/>
    </source>
</evidence>
<evidence type="ECO:0000256" key="15">
    <source>
        <dbReference type="ARBA" id="ARBA00038058"/>
    </source>
</evidence>
<feature type="domain" description="Helicase ATP-binding" evidence="16">
    <location>
        <begin position="189"/>
        <end position="445"/>
    </location>
</feature>
<dbReference type="FunFam" id="3.40.50.300:FF:002854">
    <property type="entry name" value="ATP-dependent helicase/deoxyribonuclease subunit B"/>
    <property type="match status" value="1"/>
</dbReference>
<organism evidence="18 20">
    <name type="scientific">Clostridium tepidum</name>
    <dbReference type="NCBI Taxonomy" id="1962263"/>
    <lineage>
        <taxon>Bacteria</taxon>
        <taxon>Bacillati</taxon>
        <taxon>Bacillota</taxon>
        <taxon>Clostridia</taxon>
        <taxon>Eubacteriales</taxon>
        <taxon>Clostridiaceae</taxon>
        <taxon>Clostridium</taxon>
    </lineage>
</organism>
<keyword evidence="9" id="KW-0067">ATP-binding</keyword>
<dbReference type="Gene3D" id="3.40.50.300">
    <property type="entry name" value="P-loop containing nucleotide triphosphate hydrolases"/>
    <property type="match status" value="2"/>
</dbReference>
<evidence type="ECO:0000313" key="19">
    <source>
        <dbReference type="Proteomes" id="UP000190206"/>
    </source>
</evidence>
<gene>
    <name evidence="17" type="ORF">BS637_06570</name>
    <name evidence="18" type="ORF">BS638_07975</name>
</gene>
<dbReference type="Pfam" id="PF06733">
    <property type="entry name" value="DEAD_2"/>
    <property type="match status" value="1"/>
</dbReference>
<evidence type="ECO:0000256" key="7">
    <source>
        <dbReference type="ARBA" id="ARBA00022806"/>
    </source>
</evidence>
<dbReference type="PANTHER" id="PTHR11472">
    <property type="entry name" value="DNA REPAIR DEAD HELICASE RAD3/XP-D SUBFAMILY MEMBER"/>
    <property type="match status" value="1"/>
</dbReference>
<evidence type="ECO:0000256" key="6">
    <source>
        <dbReference type="ARBA" id="ARBA00022801"/>
    </source>
</evidence>
<name>A0A1S9I6N3_9CLOT</name>
<keyword evidence="11" id="KW-0411">Iron-sulfur</keyword>
<dbReference type="SMART" id="SM00488">
    <property type="entry name" value="DEXDc2"/>
    <property type="match status" value="1"/>
</dbReference>
<evidence type="ECO:0000256" key="2">
    <source>
        <dbReference type="ARBA" id="ARBA00022722"/>
    </source>
</evidence>
<comment type="caution">
    <text evidence="18">The sequence shown here is derived from an EMBL/GenBank/DDBJ whole genome shotgun (WGS) entry which is preliminary data.</text>
</comment>
<keyword evidence="12" id="KW-0238">DNA-binding</keyword>
<dbReference type="FunFam" id="3.40.50.300:FF:001813">
    <property type="entry name" value="ATP-dependent DNA helicase"/>
    <property type="match status" value="1"/>
</dbReference>
<evidence type="ECO:0000256" key="1">
    <source>
        <dbReference type="ARBA" id="ARBA00022485"/>
    </source>
</evidence>
<dbReference type="GO" id="GO:0005524">
    <property type="term" value="F:ATP binding"/>
    <property type="evidence" value="ECO:0007669"/>
    <property type="project" value="UniProtKB-KW"/>
</dbReference>
<dbReference type="STRING" id="1962263.BS637_06570"/>
<evidence type="ECO:0000259" key="16">
    <source>
        <dbReference type="PROSITE" id="PS51193"/>
    </source>
</evidence>
<dbReference type="PANTHER" id="PTHR11472:SF34">
    <property type="entry name" value="REGULATOR OF TELOMERE ELONGATION HELICASE 1"/>
    <property type="match status" value="1"/>
</dbReference>
<evidence type="ECO:0000256" key="5">
    <source>
        <dbReference type="ARBA" id="ARBA00022763"/>
    </source>
</evidence>
<reference evidence="18 20" key="2">
    <citation type="submission" date="2016-12" db="EMBL/GenBank/DDBJ databases">
        <title>Clostridium tepidum sp. nov., a close relative of Clostridium sporogenes and Clostridium botulinum Group I.</title>
        <authorList>
            <person name="Dobritsa A.P."/>
            <person name="Kutumbaka K.K."/>
            <person name="Werner K."/>
            <person name="Wiedmann M."/>
            <person name="Asmus A."/>
            <person name="Samadpour M."/>
        </authorList>
    </citation>
    <scope>NUCLEOTIDE SEQUENCE [LARGE SCALE GENOMIC DNA]</scope>
    <source>
        <strain evidence="18 20">IEH 97212</strain>
    </source>
</reference>
<dbReference type="EMBL" id="MRAD01000005">
    <property type="protein sequence ID" value="OOO62497.1"/>
    <property type="molecule type" value="Genomic_DNA"/>
</dbReference>
<proteinExistence type="inferred from homology"/>
<dbReference type="OrthoDB" id="9765586at2"/>
<dbReference type="InterPro" id="IPR045028">
    <property type="entry name" value="DinG/Rad3-like"/>
</dbReference>
<dbReference type="GO" id="GO:0046872">
    <property type="term" value="F:metal ion binding"/>
    <property type="evidence" value="ECO:0007669"/>
    <property type="project" value="UniProtKB-KW"/>
</dbReference>
<keyword evidence="5" id="KW-0227">DNA damage</keyword>
<dbReference type="InterPro" id="IPR014013">
    <property type="entry name" value="Helic_SF1/SF2_ATP-bd_DinG/Rad3"/>
</dbReference>
<dbReference type="InterPro" id="IPR038726">
    <property type="entry name" value="PDDEXK_AddAB-type"/>
</dbReference>
<evidence type="ECO:0000256" key="8">
    <source>
        <dbReference type="ARBA" id="ARBA00022839"/>
    </source>
</evidence>
<dbReference type="AlphaFoldDB" id="A0A1S9I6N3"/>
<evidence type="ECO:0000256" key="13">
    <source>
        <dbReference type="ARBA" id="ARBA00023204"/>
    </source>
</evidence>
<evidence type="ECO:0000256" key="10">
    <source>
        <dbReference type="ARBA" id="ARBA00023004"/>
    </source>
</evidence>
<keyword evidence="14" id="KW-0413">Isomerase</keyword>
<evidence type="ECO:0000256" key="11">
    <source>
        <dbReference type="ARBA" id="ARBA00023014"/>
    </source>
</evidence>
<evidence type="ECO:0000256" key="14">
    <source>
        <dbReference type="ARBA" id="ARBA00023235"/>
    </source>
</evidence>
<dbReference type="InterPro" id="IPR010614">
    <property type="entry name" value="RAD3-like_helicase_DEAD"/>
</dbReference>
<keyword evidence="2" id="KW-0540">Nuclease</keyword>
<dbReference type="GO" id="GO:0003677">
    <property type="term" value="F:DNA binding"/>
    <property type="evidence" value="ECO:0007669"/>
    <property type="project" value="UniProtKB-KW"/>
</dbReference>
<keyword evidence="10" id="KW-0408">Iron</keyword>
<keyword evidence="1" id="KW-0004">4Fe-4S</keyword>
<dbReference type="GO" id="GO:0016818">
    <property type="term" value="F:hydrolase activity, acting on acid anhydrides, in phosphorus-containing anhydrides"/>
    <property type="evidence" value="ECO:0007669"/>
    <property type="project" value="InterPro"/>
</dbReference>
<accession>A0A1S9I6N3</accession>
<sequence>MESTREVNISVRNLVEFILRNGDIDIGYLSGSRAQEGIKAHKKIQKIRMEGATPLLMTEYEKEVLLKYSVEYKNFLFNVEGRADGIIIENGFITIEEIKTTTRNLEEIKDNLLHWAQAKCYAFIYSKQKNLEKINIKLTYYNIKNENIKSIDKTFDILELEKFFLDIIHKYYVWIDFNYRFKEKRNKDIKLLKFPFKEYRSGQRKLAVSVYKTISEGKNIFIEAPTGIGKTISTIFPSIKAIGEGYIDKIFYLTAKNTTRDFVLSNFKSIVDEDTSFKVITLISKEKICFKEEFKCTPDNCEFADGHFDRINEAILDVLNNENIIDESIIKKYALKHKVCPFEFSLDISLWCDGIICDYNYVFDPRVYLRRFFSDVKEDFVLLIDEAHNLLDRSREMFSSSISKNNVLNLRKSSKEKNKALYRILGKINKELLEIKKIYEIDNYYIEKEKPEKLQILLSNFTSEFEVIMMKGNFQINDELLNFYFEALYFLKICDLYGDNYITYGEEYNNDFKIKLFAIDTSSLLNEILKKSKSSIFFSGTLSPIKYFREVLGGEEEDYILKLNSPFPIDNHRILIGHNISTKYKYRCKSYENICDYINTVFKIKEGNYMVFFPSYKYMNEVFLIYKEKYPFENIIVQNSSMDEKEREEFINKFEKGMDNIIGFCVLGGIFSEGIDLTGDKIIGAIIIGVGLPQICMERNLIKNYYDEKKQAGFDYSYIYPGMTKVMQAAGRVIRTEIDQGIILLIDERFNSYSYKKLFPKHWYPNINIRNKKELEIALKEFWS</sequence>
<dbReference type="RefSeq" id="WP_078023960.1">
    <property type="nucleotide sequence ID" value="NZ_JADPGM010000009.1"/>
</dbReference>
<comment type="similarity">
    <text evidence="15">Belongs to the helicase family. DinG subfamily.</text>
</comment>
<dbReference type="Pfam" id="PF13307">
    <property type="entry name" value="Helicase_C_2"/>
    <property type="match status" value="1"/>
</dbReference>
<dbReference type="InterPro" id="IPR027417">
    <property type="entry name" value="P-loop_NTPase"/>
</dbReference>
<evidence type="ECO:0000256" key="12">
    <source>
        <dbReference type="ARBA" id="ARBA00023125"/>
    </source>
</evidence>
<dbReference type="InterPro" id="IPR006555">
    <property type="entry name" value="ATP-dep_Helicase_C"/>
</dbReference>
<dbReference type="InterPro" id="IPR006554">
    <property type="entry name" value="Helicase-like_DEXD_c2"/>
</dbReference>
<evidence type="ECO:0000313" key="20">
    <source>
        <dbReference type="Proteomes" id="UP000190256"/>
    </source>
</evidence>
<dbReference type="PROSITE" id="PS51193">
    <property type="entry name" value="HELICASE_ATP_BIND_2"/>
    <property type="match status" value="1"/>
</dbReference>
<evidence type="ECO:0000256" key="4">
    <source>
        <dbReference type="ARBA" id="ARBA00022741"/>
    </source>
</evidence>
<evidence type="ECO:0000256" key="3">
    <source>
        <dbReference type="ARBA" id="ARBA00022723"/>
    </source>
</evidence>
<keyword evidence="13" id="KW-0234">DNA repair</keyword>
<keyword evidence="4" id="KW-0547">Nucleotide-binding</keyword>
<dbReference type="GO" id="GO:0003678">
    <property type="term" value="F:DNA helicase activity"/>
    <property type="evidence" value="ECO:0007669"/>
    <property type="project" value="InterPro"/>
</dbReference>
<keyword evidence="6" id="KW-0378">Hydrolase</keyword>
<reference evidence="17 19" key="1">
    <citation type="submission" date="2016-12" db="EMBL/GenBank/DDBJ databases">
        <title>Clostridium tepidum sp. nov., a close relative of Clostridium sporogenes and Clostridium botulinum Group I.</title>
        <authorList>
            <person name="Dobritsa A.P."/>
            <person name="Kutumbaka K."/>
            <person name="Werner K."/>
            <person name="Samadpour M."/>
        </authorList>
    </citation>
    <scope>NUCLEOTIDE SEQUENCE [LARGE SCALE GENOMIC DNA]</scope>
    <source>
        <strain evidence="17 19">PE</strain>
    </source>
</reference>
<dbReference type="EMBL" id="MRAE01000016">
    <property type="protein sequence ID" value="OOO65979.1"/>
    <property type="molecule type" value="Genomic_DNA"/>
</dbReference>
<keyword evidence="19" id="KW-1185">Reference proteome</keyword>
<dbReference type="Proteomes" id="UP000190206">
    <property type="component" value="Unassembled WGS sequence"/>
</dbReference>